<feature type="region of interest" description="Disordered" evidence="1">
    <location>
        <begin position="1"/>
        <end position="70"/>
    </location>
</feature>
<evidence type="ECO:0000313" key="2">
    <source>
        <dbReference type="EnsemblPlants" id="MELO3C010384.2.1"/>
    </source>
</evidence>
<dbReference type="Gramene" id="MELO3C010384.2.1">
    <property type="protein sequence ID" value="MELO3C010384.2.1"/>
    <property type="gene ID" value="MELO3C010384.2"/>
</dbReference>
<dbReference type="AlphaFoldDB" id="A0A9I9CYL4"/>
<accession>A0A9I9CYL4</accession>
<protein>
    <submittedName>
        <fullName evidence="2">Uncharacterized protein</fullName>
    </submittedName>
</protein>
<proteinExistence type="predicted"/>
<organism evidence="2">
    <name type="scientific">Cucumis melo</name>
    <name type="common">Muskmelon</name>
    <dbReference type="NCBI Taxonomy" id="3656"/>
    <lineage>
        <taxon>Eukaryota</taxon>
        <taxon>Viridiplantae</taxon>
        <taxon>Streptophyta</taxon>
        <taxon>Embryophyta</taxon>
        <taxon>Tracheophyta</taxon>
        <taxon>Spermatophyta</taxon>
        <taxon>Magnoliopsida</taxon>
        <taxon>eudicotyledons</taxon>
        <taxon>Gunneridae</taxon>
        <taxon>Pentapetalae</taxon>
        <taxon>rosids</taxon>
        <taxon>fabids</taxon>
        <taxon>Cucurbitales</taxon>
        <taxon>Cucurbitaceae</taxon>
        <taxon>Benincaseae</taxon>
        <taxon>Cucumis</taxon>
    </lineage>
</organism>
<evidence type="ECO:0000256" key="1">
    <source>
        <dbReference type="SAM" id="MobiDB-lite"/>
    </source>
</evidence>
<dbReference type="EnsemblPlants" id="MELO3C010384.2.1">
    <property type="protein sequence ID" value="MELO3C010384.2.1"/>
    <property type="gene ID" value="MELO3C010384.2"/>
</dbReference>
<sequence>MKGYEKGSYDHAPQHIKQALPRTHVKHPPLPHSSIPLLLTSRRPSPSHVQHFHSPFGDDDCPTASTEQPIQADRPQAMYDYNQHVGCLEARLDRMDVFLQKL</sequence>
<feature type="compositionally biased region" description="Basic and acidic residues" evidence="1">
    <location>
        <begin position="1"/>
        <end position="13"/>
    </location>
</feature>
<name>A0A9I9CYL4_CUCME</name>
<reference evidence="2" key="1">
    <citation type="submission" date="2023-03" db="UniProtKB">
        <authorList>
            <consortium name="EnsemblPlants"/>
        </authorList>
    </citation>
    <scope>IDENTIFICATION</scope>
</reference>